<accession>A0ABW5CNT3</accession>
<dbReference type="RefSeq" id="WP_209737426.1">
    <property type="nucleotide sequence ID" value="NZ_CP072611.1"/>
</dbReference>
<gene>
    <name evidence="2" type="ORF">ACFSKQ_16095</name>
</gene>
<dbReference type="Proteomes" id="UP001597371">
    <property type="component" value="Unassembled WGS sequence"/>
</dbReference>
<evidence type="ECO:0000313" key="3">
    <source>
        <dbReference type="Proteomes" id="UP001597371"/>
    </source>
</evidence>
<proteinExistence type="predicted"/>
<sequence>MSEAREHALREIAFCEAVLAKGGLNILSETFAGVASITAWEHYPPGDVYDPQSGAQWFYHCHPATDGSGEHGHFHCFLRPAGREGPVHHLAAIGVDSSGRPLRIFTVNQWVVGDDWADAEATVPLLSRFDLHMPRPSYLVNRWLTAMFVAHEPRIAELVRERDRVLAAHTPPQGTAVHQDRGLEVASELSLAGAPSAARGA</sequence>
<evidence type="ECO:0000313" key="2">
    <source>
        <dbReference type="EMBL" id="MFD2238974.1"/>
    </source>
</evidence>
<evidence type="ECO:0000259" key="1">
    <source>
        <dbReference type="Pfam" id="PF22308"/>
    </source>
</evidence>
<protein>
    <submittedName>
        <fullName evidence="2">DUF6969 family protein</fullName>
    </submittedName>
</protein>
<organism evidence="2 3">
    <name type="scientific">Aureimonas populi</name>
    <dbReference type="NCBI Taxonomy" id="1701758"/>
    <lineage>
        <taxon>Bacteria</taxon>
        <taxon>Pseudomonadati</taxon>
        <taxon>Pseudomonadota</taxon>
        <taxon>Alphaproteobacteria</taxon>
        <taxon>Hyphomicrobiales</taxon>
        <taxon>Aurantimonadaceae</taxon>
        <taxon>Aureimonas</taxon>
    </lineage>
</organism>
<name>A0ABW5CNT3_9HYPH</name>
<keyword evidence="3" id="KW-1185">Reference proteome</keyword>
<dbReference type="InterPro" id="IPR054242">
    <property type="entry name" value="DUF6969"/>
</dbReference>
<reference evidence="3" key="1">
    <citation type="journal article" date="2019" name="Int. J. Syst. Evol. Microbiol.">
        <title>The Global Catalogue of Microorganisms (GCM) 10K type strain sequencing project: providing services to taxonomists for standard genome sequencing and annotation.</title>
        <authorList>
            <consortium name="The Broad Institute Genomics Platform"/>
            <consortium name="The Broad Institute Genome Sequencing Center for Infectious Disease"/>
            <person name="Wu L."/>
            <person name="Ma J."/>
        </authorList>
    </citation>
    <scope>NUCLEOTIDE SEQUENCE [LARGE SCALE GENOMIC DNA]</scope>
    <source>
        <strain evidence="3">ZS-35-S2</strain>
    </source>
</reference>
<comment type="caution">
    <text evidence="2">The sequence shown here is derived from an EMBL/GenBank/DDBJ whole genome shotgun (WGS) entry which is preliminary data.</text>
</comment>
<dbReference type="Pfam" id="PF22308">
    <property type="entry name" value="DUF6969"/>
    <property type="match status" value="1"/>
</dbReference>
<dbReference type="EMBL" id="JBHUIJ010000022">
    <property type="protein sequence ID" value="MFD2238974.1"/>
    <property type="molecule type" value="Genomic_DNA"/>
</dbReference>
<feature type="domain" description="DUF6969" evidence="1">
    <location>
        <begin position="7"/>
        <end position="190"/>
    </location>
</feature>